<dbReference type="PANTHER" id="PTHR43180:SF40">
    <property type="match status" value="1"/>
</dbReference>
<evidence type="ECO:0000259" key="3">
    <source>
        <dbReference type="SMART" id="SM00822"/>
    </source>
</evidence>
<feature type="domain" description="Ketoreductase" evidence="3">
    <location>
        <begin position="103"/>
        <end position="285"/>
    </location>
</feature>
<reference evidence="4" key="5">
    <citation type="journal article" date="2021" name="G3 (Bethesda)">
        <title>Aegilops tauschii genome assembly Aet v5.0 features greater sequence contiguity and improved annotation.</title>
        <authorList>
            <person name="Wang L."/>
            <person name="Zhu T."/>
            <person name="Rodriguez J.C."/>
            <person name="Deal K.R."/>
            <person name="Dubcovsky J."/>
            <person name="McGuire P.E."/>
            <person name="Lux T."/>
            <person name="Spannagl M."/>
            <person name="Mayer K.F.X."/>
            <person name="Baldrich P."/>
            <person name="Meyers B.C."/>
            <person name="Huo N."/>
            <person name="Gu Y.Q."/>
            <person name="Zhou H."/>
            <person name="Devos K.M."/>
            <person name="Bennetzen J.L."/>
            <person name="Unver T."/>
            <person name="Budak H."/>
            <person name="Gulick P.J."/>
            <person name="Galiba G."/>
            <person name="Kalapos B."/>
            <person name="Nelson D.R."/>
            <person name="Li P."/>
            <person name="You F.M."/>
            <person name="Luo M.C."/>
            <person name="Dvorak J."/>
        </authorList>
    </citation>
    <scope>NUCLEOTIDE SEQUENCE [LARGE SCALE GENOMIC DNA]</scope>
    <source>
        <strain evidence="4">cv. AL8/78</strain>
    </source>
</reference>
<keyword evidence="5" id="KW-1185">Reference proteome</keyword>
<reference evidence="4" key="3">
    <citation type="journal article" date="2017" name="Nature">
        <title>Genome sequence of the progenitor of the wheat D genome Aegilops tauschii.</title>
        <authorList>
            <person name="Luo M.C."/>
            <person name="Gu Y.Q."/>
            <person name="Puiu D."/>
            <person name="Wang H."/>
            <person name="Twardziok S.O."/>
            <person name="Deal K.R."/>
            <person name="Huo N."/>
            <person name="Zhu T."/>
            <person name="Wang L."/>
            <person name="Wang Y."/>
            <person name="McGuire P.E."/>
            <person name="Liu S."/>
            <person name="Long H."/>
            <person name="Ramasamy R.K."/>
            <person name="Rodriguez J.C."/>
            <person name="Van S.L."/>
            <person name="Yuan L."/>
            <person name="Wang Z."/>
            <person name="Xia Z."/>
            <person name="Xiao L."/>
            <person name="Anderson O.D."/>
            <person name="Ouyang S."/>
            <person name="Liang Y."/>
            <person name="Zimin A.V."/>
            <person name="Pertea G."/>
            <person name="Qi P."/>
            <person name="Bennetzen J.L."/>
            <person name="Dai X."/>
            <person name="Dawson M.W."/>
            <person name="Muller H.G."/>
            <person name="Kugler K."/>
            <person name="Rivarola-Duarte L."/>
            <person name="Spannagl M."/>
            <person name="Mayer K.F.X."/>
            <person name="Lu F.H."/>
            <person name="Bevan M.W."/>
            <person name="Leroy P."/>
            <person name="Li P."/>
            <person name="You F.M."/>
            <person name="Sun Q."/>
            <person name="Liu Z."/>
            <person name="Lyons E."/>
            <person name="Wicker T."/>
            <person name="Salzberg S.L."/>
            <person name="Devos K.M."/>
            <person name="Dvorak J."/>
        </authorList>
    </citation>
    <scope>NUCLEOTIDE SEQUENCE [LARGE SCALE GENOMIC DNA]</scope>
    <source>
        <strain evidence="4">cv. AL8/78</strain>
    </source>
</reference>
<sequence length="375" mass="39141">MAATRRSSTPTEYVLLDVDCSTRRSHALSPQHNSVIDYHSTIKIFPALLHLAWVSLVWCCRTKMMFPAMRAVLSAARSGAARRAGSSSRFLSGSSDSRRLAGKVAVITGAASGIGKATAAEFVRNGARVVLADVQDELGRAAAADLGGTDTACYTRCDVTDEAQVAAAVDLAVARHGRLDIMFNNAGITGGSYAAAPIESLDMADFDRVMAVNLRGVAAGIKHAARAMAPRGQGCILCTSSTAGALAGSGPHAYSVSKTAVVGMVRSAAAELAARGVRVNAISPYAIATSMGARAVREMLGLPPRNAGDEEEEELVRRVFEEDFNEMGGGVVLRAEDVARAAVFLASDDARYITGHNLMVDGGFSVAKPLNVPAN</sequence>
<dbReference type="InterPro" id="IPR057326">
    <property type="entry name" value="KR_dom"/>
</dbReference>
<proteinExistence type="inferred from homology"/>
<dbReference type="Pfam" id="PF13561">
    <property type="entry name" value="adh_short_C2"/>
    <property type="match status" value="1"/>
</dbReference>
<name>A0A453ASA9_AEGTS</name>
<dbReference type="GO" id="GO:0016491">
    <property type="term" value="F:oxidoreductase activity"/>
    <property type="evidence" value="ECO:0007669"/>
    <property type="project" value="UniProtKB-KW"/>
</dbReference>
<evidence type="ECO:0000256" key="1">
    <source>
        <dbReference type="ARBA" id="ARBA00006484"/>
    </source>
</evidence>
<protein>
    <recommendedName>
        <fullName evidence="3">Ketoreductase domain-containing protein</fullName>
    </recommendedName>
</protein>
<dbReference type="SMART" id="SM00822">
    <property type="entry name" value="PKS_KR"/>
    <property type="match status" value="1"/>
</dbReference>
<reference evidence="5" key="1">
    <citation type="journal article" date="2014" name="Science">
        <title>Ancient hybridizations among the ancestral genomes of bread wheat.</title>
        <authorList>
            <consortium name="International Wheat Genome Sequencing Consortium,"/>
            <person name="Marcussen T."/>
            <person name="Sandve S.R."/>
            <person name="Heier L."/>
            <person name="Spannagl M."/>
            <person name="Pfeifer M."/>
            <person name="Jakobsen K.S."/>
            <person name="Wulff B.B."/>
            <person name="Steuernagel B."/>
            <person name="Mayer K.F."/>
            <person name="Olsen O.A."/>
        </authorList>
    </citation>
    <scope>NUCLEOTIDE SEQUENCE [LARGE SCALE GENOMIC DNA]</scope>
    <source>
        <strain evidence="5">cv. AL8/78</strain>
    </source>
</reference>
<dbReference type="EnsemblPlants" id="AET2Gv20246900.1">
    <property type="protein sequence ID" value="AET2Gv20246900.1"/>
    <property type="gene ID" value="AET2Gv20246900"/>
</dbReference>
<organism evidence="4 5">
    <name type="scientific">Aegilops tauschii subsp. strangulata</name>
    <name type="common">Goatgrass</name>
    <dbReference type="NCBI Taxonomy" id="200361"/>
    <lineage>
        <taxon>Eukaryota</taxon>
        <taxon>Viridiplantae</taxon>
        <taxon>Streptophyta</taxon>
        <taxon>Embryophyta</taxon>
        <taxon>Tracheophyta</taxon>
        <taxon>Spermatophyta</taxon>
        <taxon>Magnoliopsida</taxon>
        <taxon>Liliopsida</taxon>
        <taxon>Poales</taxon>
        <taxon>Poaceae</taxon>
        <taxon>BOP clade</taxon>
        <taxon>Pooideae</taxon>
        <taxon>Triticodae</taxon>
        <taxon>Triticeae</taxon>
        <taxon>Triticinae</taxon>
        <taxon>Aegilops</taxon>
    </lineage>
</organism>
<dbReference type="Gene3D" id="3.40.50.720">
    <property type="entry name" value="NAD(P)-binding Rossmann-like Domain"/>
    <property type="match status" value="1"/>
</dbReference>
<dbReference type="Proteomes" id="UP000015105">
    <property type="component" value="Chromosome 2D"/>
</dbReference>
<dbReference type="InterPro" id="IPR002347">
    <property type="entry name" value="SDR_fam"/>
</dbReference>
<keyword evidence="2" id="KW-0560">Oxidoreductase</keyword>
<dbReference type="Gramene" id="AET2Gv20246900.1">
    <property type="protein sequence ID" value="AET2Gv20246900.1"/>
    <property type="gene ID" value="AET2Gv20246900"/>
</dbReference>
<dbReference type="PANTHER" id="PTHR43180">
    <property type="entry name" value="3-OXOACYL-(ACYL-CARRIER-PROTEIN) REDUCTASE (AFU_ORTHOLOGUE AFUA_6G11210)"/>
    <property type="match status" value="1"/>
</dbReference>
<dbReference type="SUPFAM" id="SSF51735">
    <property type="entry name" value="NAD(P)-binding Rossmann-fold domains"/>
    <property type="match status" value="1"/>
</dbReference>
<evidence type="ECO:0000313" key="5">
    <source>
        <dbReference type="Proteomes" id="UP000015105"/>
    </source>
</evidence>
<accession>A0A453ASA9</accession>
<reference evidence="5" key="2">
    <citation type="journal article" date="2017" name="Nat. Plants">
        <title>The Aegilops tauschii genome reveals multiple impacts of transposons.</title>
        <authorList>
            <person name="Zhao G."/>
            <person name="Zou C."/>
            <person name="Li K."/>
            <person name="Wang K."/>
            <person name="Li T."/>
            <person name="Gao L."/>
            <person name="Zhang X."/>
            <person name="Wang H."/>
            <person name="Yang Z."/>
            <person name="Liu X."/>
            <person name="Jiang W."/>
            <person name="Mao L."/>
            <person name="Kong X."/>
            <person name="Jiao Y."/>
            <person name="Jia J."/>
        </authorList>
    </citation>
    <scope>NUCLEOTIDE SEQUENCE [LARGE SCALE GENOMIC DNA]</scope>
    <source>
        <strain evidence="5">cv. AL8/78</strain>
    </source>
</reference>
<dbReference type="AlphaFoldDB" id="A0A453ASA9"/>
<comment type="similarity">
    <text evidence="1">Belongs to the short-chain dehydrogenases/reductases (SDR) family.</text>
</comment>
<dbReference type="InterPro" id="IPR036291">
    <property type="entry name" value="NAD(P)-bd_dom_sf"/>
</dbReference>
<evidence type="ECO:0000256" key="2">
    <source>
        <dbReference type="ARBA" id="ARBA00023002"/>
    </source>
</evidence>
<evidence type="ECO:0000313" key="4">
    <source>
        <dbReference type="EnsemblPlants" id="AET2Gv20246900.1"/>
    </source>
</evidence>
<reference evidence="4" key="4">
    <citation type="submission" date="2019-03" db="UniProtKB">
        <authorList>
            <consortium name="EnsemblPlants"/>
        </authorList>
    </citation>
    <scope>IDENTIFICATION</scope>
</reference>
<dbReference type="PRINTS" id="PR00080">
    <property type="entry name" value="SDRFAMILY"/>
</dbReference>
<dbReference type="STRING" id="200361.A0A453ASA9"/>
<dbReference type="FunFam" id="3.40.50.720:FF:000084">
    <property type="entry name" value="Short-chain dehydrogenase reductase"/>
    <property type="match status" value="1"/>
</dbReference>
<dbReference type="PRINTS" id="PR00081">
    <property type="entry name" value="GDHRDH"/>
</dbReference>